<dbReference type="Gene3D" id="3.10.450.360">
    <property type="match status" value="1"/>
</dbReference>
<keyword evidence="4" id="KW-1185">Reference proteome</keyword>
<feature type="domain" description="Putative beta-lactamase-inhibitor-like PepSY-like" evidence="2">
    <location>
        <begin position="57"/>
        <end position="140"/>
    </location>
</feature>
<dbReference type="AlphaFoldDB" id="A0A1H5U9V6"/>
<sequence>MKKPLVALSIIFALVAGTITAQKMTKGGEIPVAVKNAFKKEYPQVKKVKFDDENGTYEAEFKLNGKDMSVTYTANGTKMETETSMSVNELPKSVTSYVAAKKYGKIKEAARIVKADGSIVYEAEVKSGDLLFNENGTFQKLNVEKD</sequence>
<dbReference type="RefSeq" id="WP_103913027.1">
    <property type="nucleotide sequence ID" value="NZ_FNUS01000001.1"/>
</dbReference>
<dbReference type="Proteomes" id="UP000236738">
    <property type="component" value="Unassembled WGS sequence"/>
</dbReference>
<name>A0A1H5U9V6_9FLAO</name>
<evidence type="ECO:0000313" key="4">
    <source>
        <dbReference type="Proteomes" id="UP000236738"/>
    </source>
</evidence>
<dbReference type="OrthoDB" id="1121502at2"/>
<gene>
    <name evidence="3" type="ORF">SAMN05421847_0716</name>
</gene>
<feature type="chain" id="PRO_5009285957" evidence="1">
    <location>
        <begin position="22"/>
        <end position="146"/>
    </location>
</feature>
<keyword evidence="1" id="KW-0732">Signal</keyword>
<dbReference type="InterPro" id="IPR021533">
    <property type="entry name" value="PepSY-like"/>
</dbReference>
<accession>A0A1H5U9V6</accession>
<feature type="signal peptide" evidence="1">
    <location>
        <begin position="1"/>
        <end position="21"/>
    </location>
</feature>
<dbReference type="Pfam" id="PF11396">
    <property type="entry name" value="PepSY_like"/>
    <property type="match status" value="1"/>
</dbReference>
<evidence type="ECO:0000259" key="2">
    <source>
        <dbReference type="Pfam" id="PF11396"/>
    </source>
</evidence>
<organism evidence="3 4">
    <name type="scientific">Halpernia humi</name>
    <dbReference type="NCBI Taxonomy" id="493375"/>
    <lineage>
        <taxon>Bacteria</taxon>
        <taxon>Pseudomonadati</taxon>
        <taxon>Bacteroidota</taxon>
        <taxon>Flavobacteriia</taxon>
        <taxon>Flavobacteriales</taxon>
        <taxon>Weeksellaceae</taxon>
        <taxon>Chryseobacterium group</taxon>
        <taxon>Halpernia</taxon>
    </lineage>
</organism>
<reference evidence="4" key="1">
    <citation type="submission" date="2016-10" db="EMBL/GenBank/DDBJ databases">
        <authorList>
            <person name="Varghese N."/>
            <person name="Submissions S."/>
        </authorList>
    </citation>
    <scope>NUCLEOTIDE SEQUENCE [LARGE SCALE GENOMIC DNA]</scope>
    <source>
        <strain evidence="4">DSM 21580</strain>
    </source>
</reference>
<protein>
    <submittedName>
        <fullName evidence="3">Putative beta-lactamase-inhibitor-like, PepSY-like</fullName>
    </submittedName>
</protein>
<dbReference type="SUPFAM" id="SSF160574">
    <property type="entry name" value="BT0923-like"/>
    <property type="match status" value="1"/>
</dbReference>
<evidence type="ECO:0000256" key="1">
    <source>
        <dbReference type="SAM" id="SignalP"/>
    </source>
</evidence>
<dbReference type="EMBL" id="FNUS01000001">
    <property type="protein sequence ID" value="SEF71804.1"/>
    <property type="molecule type" value="Genomic_DNA"/>
</dbReference>
<proteinExistence type="predicted"/>
<evidence type="ECO:0000313" key="3">
    <source>
        <dbReference type="EMBL" id="SEF71804.1"/>
    </source>
</evidence>